<reference evidence="1" key="2">
    <citation type="submission" date="2020-09" db="EMBL/GenBank/DDBJ databases">
        <authorList>
            <person name="Sun Q."/>
            <person name="Ohkuma M."/>
        </authorList>
    </citation>
    <scope>NUCLEOTIDE SEQUENCE</scope>
    <source>
        <strain evidence="1">JCM 17251</strain>
    </source>
</reference>
<dbReference type="RefSeq" id="WP_156856189.1">
    <property type="nucleotide sequence ID" value="NZ_BMOS01000002.1"/>
</dbReference>
<proteinExistence type="predicted"/>
<name>A0A917XT02_9BACI</name>
<reference evidence="1" key="1">
    <citation type="journal article" date="2014" name="Int. J. Syst. Evol. Microbiol.">
        <title>Complete genome sequence of Corynebacterium casei LMG S-19264T (=DSM 44701T), isolated from a smear-ripened cheese.</title>
        <authorList>
            <consortium name="US DOE Joint Genome Institute (JGI-PGF)"/>
            <person name="Walter F."/>
            <person name="Albersmeier A."/>
            <person name="Kalinowski J."/>
            <person name="Ruckert C."/>
        </authorList>
    </citation>
    <scope>NUCLEOTIDE SEQUENCE</scope>
    <source>
        <strain evidence="1">JCM 17251</strain>
    </source>
</reference>
<protein>
    <submittedName>
        <fullName evidence="1">Uncharacterized protein</fullName>
    </submittedName>
</protein>
<organism evidence="1 2">
    <name type="scientific">Oceanobacillus indicireducens</name>
    <dbReference type="NCBI Taxonomy" id="1004261"/>
    <lineage>
        <taxon>Bacteria</taxon>
        <taxon>Bacillati</taxon>
        <taxon>Bacillota</taxon>
        <taxon>Bacilli</taxon>
        <taxon>Bacillales</taxon>
        <taxon>Bacillaceae</taxon>
        <taxon>Oceanobacillus</taxon>
    </lineage>
</organism>
<sequence>MKIVIIDDLIFLKKNNQEIAEELEQPAESVRYNVSKIYKTLKLKKSGRNHSLS</sequence>
<keyword evidence="2" id="KW-1185">Reference proteome</keyword>
<dbReference type="EMBL" id="BMOS01000002">
    <property type="protein sequence ID" value="GGN50981.1"/>
    <property type="molecule type" value="Genomic_DNA"/>
</dbReference>
<comment type="caution">
    <text evidence="1">The sequence shown here is derived from an EMBL/GenBank/DDBJ whole genome shotgun (WGS) entry which is preliminary data.</text>
</comment>
<gene>
    <name evidence="1" type="ORF">GCM10007971_05100</name>
</gene>
<accession>A0A917XT02</accession>
<evidence type="ECO:0000313" key="2">
    <source>
        <dbReference type="Proteomes" id="UP000624041"/>
    </source>
</evidence>
<dbReference type="AlphaFoldDB" id="A0A917XT02"/>
<evidence type="ECO:0000313" key="1">
    <source>
        <dbReference type="EMBL" id="GGN50981.1"/>
    </source>
</evidence>
<dbReference type="Proteomes" id="UP000624041">
    <property type="component" value="Unassembled WGS sequence"/>
</dbReference>